<proteinExistence type="predicted"/>
<feature type="region of interest" description="Disordered" evidence="8">
    <location>
        <begin position="978"/>
        <end position="1049"/>
    </location>
</feature>
<reference evidence="12 13" key="1">
    <citation type="submission" date="2024-02" db="EMBL/GenBank/DDBJ databases">
        <authorList>
            <person name="Chen Y."/>
            <person name="Shah S."/>
            <person name="Dougan E. K."/>
            <person name="Thang M."/>
            <person name="Chan C."/>
        </authorList>
    </citation>
    <scope>NUCLEOTIDE SEQUENCE [LARGE SCALE GENOMIC DNA]</scope>
</reference>
<dbReference type="EMBL" id="CAXAMN010022751">
    <property type="protein sequence ID" value="CAK9072452.1"/>
    <property type="molecule type" value="Genomic_DNA"/>
</dbReference>
<dbReference type="SMART" id="SM00220">
    <property type="entry name" value="S_TKc"/>
    <property type="match status" value="1"/>
</dbReference>
<evidence type="ECO:0000256" key="4">
    <source>
        <dbReference type="ARBA" id="ARBA00022741"/>
    </source>
</evidence>
<name>A0ABP0PBR8_9DINO</name>
<dbReference type="PROSITE" id="PS00211">
    <property type="entry name" value="ABC_TRANSPORTER_1"/>
    <property type="match status" value="1"/>
</dbReference>
<keyword evidence="13" id="KW-1185">Reference proteome</keyword>
<dbReference type="SUPFAM" id="SSF56112">
    <property type="entry name" value="Protein kinase-like (PK-like)"/>
    <property type="match status" value="1"/>
</dbReference>
<feature type="transmembrane region" description="Helical" evidence="9">
    <location>
        <begin position="492"/>
        <end position="514"/>
    </location>
</feature>
<keyword evidence="6 9" id="KW-1133">Transmembrane helix</keyword>
<comment type="caution">
    <text evidence="12">The sequence shown here is derived from an EMBL/GenBank/DDBJ whole genome shotgun (WGS) entry which is preliminary data.</text>
</comment>
<dbReference type="InterPro" id="IPR003593">
    <property type="entry name" value="AAA+_ATPase"/>
</dbReference>
<evidence type="ECO:0000256" key="1">
    <source>
        <dbReference type="ARBA" id="ARBA00004141"/>
    </source>
</evidence>
<keyword evidence="2" id="KW-0813">Transport</keyword>
<evidence type="ECO:0000313" key="12">
    <source>
        <dbReference type="EMBL" id="CAK9072452.1"/>
    </source>
</evidence>
<accession>A0ABP0PBR8</accession>
<sequence length="1069" mass="117452">MVDQAVPAERGEGPAGQMCLEVKAPGKEEHCPNASPKIMQAALRSSVEQREREISLTDSGPPVDTSLTLSKLSDCTVADLHDLVVESIGQDIEQVTGEPGDVALDERLAYGNAALTFQDVSFRMKDPQNQEEKIILVPCSGHFEPGTLVALMGPSGSGKTTLLDILADKKTSPYEGKVHMNGRPRDCLFPRLTSYVPQDDIMFPNVTVKEQVMFHTVLKTEVPYAVSKAMISKATELRLRAVGLEGVQHEYIGSDTNRGISGGQRRRVSLACGLATGAQIFFCDEPTSGLSATDAEQCVRYMRLLCKKYNVTIILAIHQPRQEVAVLFDHLLLLTANPGDLVYNGRMRDAAEYWSNAGFPVPTLVSPTDYFLDLVTPGGEDSQAQHFLDYFSRTAKPEIESQVNVELNYERPTSWQLLNDRREILTRYGDMPPLRKSVYGVRFRTQLLKVFCRQLRLLVRDQQGLITDILVAIVQGLLVGSANIGIGNFSGYNQAGFFFMLIMTCALSGIKVMPKALSERTVMKMEVSEVLYNDWAYILSFTFLNGIVSVLSNSIFVLVVFILSKLQWEVFPAVLLWNSVIFVAMDSLYGMVAAMAKDASSAQIILTPFLTLAMLFNGFTVSRKSVPAFMLWALEMSPVSHTLEELTYSIQRTTDSMELQIVIDQFGYESSIKGAIIAAASWFFVCRLVQAEREPEKPMAASVGPSSRTLITPEIHSIVQLHYYFEDQHNVLLLLEYANGGSLFSLLRSSGQLAEADAARYFVDVALALCHLHSHTIVHRDLKPENILMCGTSPMKAKLADFGWCAELQKDARTTFCGTWDYLSPEMVENQPHDSGVDIWAIGILLFEMLTGRAPFAASSQVKVVNRIINVDLQVPSSVPPLAADLMQKLIKRLPHERLGLKDALKSPWVLLHAPTSSFDLTQTYEGLKGLEAEKRMPERGAKELQVDSPRRRTEASGKTEVSPASTVMVPAVQAVTDGGRSEGAGSQSQESVSPASTVQVAASRPKPSVMPWSEAQTPTEGEHQDAGNVASAAMPSASPQRRGGYGFGLEAKEQGGLLVCTTRQSKGL</sequence>
<evidence type="ECO:0000256" key="2">
    <source>
        <dbReference type="ARBA" id="ARBA00022448"/>
    </source>
</evidence>
<dbReference type="PANTHER" id="PTHR48041:SF139">
    <property type="entry name" value="PROTEIN SCARLET"/>
    <property type="match status" value="1"/>
</dbReference>
<evidence type="ECO:0000256" key="6">
    <source>
        <dbReference type="ARBA" id="ARBA00022989"/>
    </source>
</evidence>
<dbReference type="Pfam" id="PF00069">
    <property type="entry name" value="Pkinase"/>
    <property type="match status" value="1"/>
</dbReference>
<dbReference type="InterPro" id="IPR027417">
    <property type="entry name" value="P-loop_NTPase"/>
</dbReference>
<dbReference type="PROSITE" id="PS00108">
    <property type="entry name" value="PROTEIN_KINASE_ST"/>
    <property type="match status" value="1"/>
</dbReference>
<feature type="compositionally biased region" description="Basic and acidic residues" evidence="8">
    <location>
        <begin position="931"/>
        <end position="958"/>
    </location>
</feature>
<feature type="transmembrane region" description="Helical" evidence="9">
    <location>
        <begin position="570"/>
        <end position="592"/>
    </location>
</feature>
<organism evidence="12 13">
    <name type="scientific">Durusdinium trenchii</name>
    <dbReference type="NCBI Taxonomy" id="1381693"/>
    <lineage>
        <taxon>Eukaryota</taxon>
        <taxon>Sar</taxon>
        <taxon>Alveolata</taxon>
        <taxon>Dinophyceae</taxon>
        <taxon>Suessiales</taxon>
        <taxon>Symbiodiniaceae</taxon>
        <taxon>Durusdinium</taxon>
    </lineage>
</organism>
<evidence type="ECO:0000256" key="8">
    <source>
        <dbReference type="SAM" id="MobiDB-lite"/>
    </source>
</evidence>
<evidence type="ECO:0000313" key="13">
    <source>
        <dbReference type="Proteomes" id="UP001642484"/>
    </source>
</evidence>
<keyword evidence="4" id="KW-0547">Nucleotide-binding</keyword>
<dbReference type="Pfam" id="PF19055">
    <property type="entry name" value="ABC2_membrane_7"/>
    <property type="match status" value="1"/>
</dbReference>
<dbReference type="PROSITE" id="PS50893">
    <property type="entry name" value="ABC_TRANSPORTER_2"/>
    <property type="match status" value="1"/>
</dbReference>
<dbReference type="Pfam" id="PF01061">
    <property type="entry name" value="ABC2_membrane"/>
    <property type="match status" value="1"/>
</dbReference>
<keyword evidence="3 9" id="KW-0812">Transmembrane</keyword>
<keyword evidence="5" id="KW-0067">ATP-binding</keyword>
<dbReference type="InterPro" id="IPR017871">
    <property type="entry name" value="ABC_transporter-like_CS"/>
</dbReference>
<evidence type="ECO:0000259" key="11">
    <source>
        <dbReference type="PROSITE" id="PS50893"/>
    </source>
</evidence>
<feature type="region of interest" description="Disordered" evidence="8">
    <location>
        <begin position="931"/>
        <end position="965"/>
    </location>
</feature>
<feature type="compositionally biased region" description="Polar residues" evidence="8">
    <location>
        <begin position="985"/>
        <end position="1001"/>
    </location>
</feature>
<protein>
    <submittedName>
        <fullName evidence="12">Uncharacterized protein</fullName>
    </submittedName>
</protein>
<dbReference type="InterPro" id="IPR050352">
    <property type="entry name" value="ABCG_transporters"/>
</dbReference>
<dbReference type="InterPro" id="IPR000719">
    <property type="entry name" value="Prot_kinase_dom"/>
</dbReference>
<dbReference type="InterPro" id="IPR013525">
    <property type="entry name" value="ABC2_TM"/>
</dbReference>
<evidence type="ECO:0000256" key="9">
    <source>
        <dbReference type="SAM" id="Phobius"/>
    </source>
</evidence>
<comment type="subcellular location">
    <subcellularLocation>
        <location evidence="1">Membrane</location>
        <topology evidence="1">Multi-pass membrane protein</topology>
    </subcellularLocation>
</comment>
<dbReference type="PANTHER" id="PTHR48041">
    <property type="entry name" value="ABC TRANSPORTER G FAMILY MEMBER 28"/>
    <property type="match status" value="1"/>
</dbReference>
<dbReference type="InterPro" id="IPR003439">
    <property type="entry name" value="ABC_transporter-like_ATP-bd"/>
</dbReference>
<evidence type="ECO:0000259" key="10">
    <source>
        <dbReference type="PROSITE" id="PS50011"/>
    </source>
</evidence>
<dbReference type="InterPro" id="IPR008271">
    <property type="entry name" value="Ser/Thr_kinase_AS"/>
</dbReference>
<evidence type="ECO:0000256" key="3">
    <source>
        <dbReference type="ARBA" id="ARBA00022692"/>
    </source>
</evidence>
<dbReference type="Pfam" id="PF00005">
    <property type="entry name" value="ABC_tran"/>
    <property type="match status" value="1"/>
</dbReference>
<dbReference type="PROSITE" id="PS50011">
    <property type="entry name" value="PROTEIN_KINASE_DOM"/>
    <property type="match status" value="1"/>
</dbReference>
<dbReference type="InterPro" id="IPR043926">
    <property type="entry name" value="ABCG_dom"/>
</dbReference>
<keyword evidence="7 9" id="KW-0472">Membrane</keyword>
<dbReference type="InterPro" id="IPR011009">
    <property type="entry name" value="Kinase-like_dom_sf"/>
</dbReference>
<evidence type="ECO:0000256" key="5">
    <source>
        <dbReference type="ARBA" id="ARBA00022840"/>
    </source>
</evidence>
<dbReference type="Gene3D" id="1.10.510.10">
    <property type="entry name" value="Transferase(Phosphotransferase) domain 1"/>
    <property type="match status" value="1"/>
</dbReference>
<gene>
    <name evidence="12" type="ORF">CCMP2556_LOCUS35651</name>
</gene>
<evidence type="ECO:0000256" key="7">
    <source>
        <dbReference type="ARBA" id="ARBA00023136"/>
    </source>
</evidence>
<feature type="transmembrane region" description="Helical" evidence="9">
    <location>
        <begin position="604"/>
        <end position="621"/>
    </location>
</feature>
<feature type="transmembrane region" description="Helical" evidence="9">
    <location>
        <begin position="535"/>
        <end position="564"/>
    </location>
</feature>
<feature type="domain" description="ABC transporter" evidence="11">
    <location>
        <begin position="115"/>
        <end position="363"/>
    </location>
</feature>
<dbReference type="Gene3D" id="3.40.50.300">
    <property type="entry name" value="P-loop containing nucleotide triphosphate hydrolases"/>
    <property type="match status" value="1"/>
</dbReference>
<dbReference type="Proteomes" id="UP001642484">
    <property type="component" value="Unassembled WGS sequence"/>
</dbReference>
<feature type="domain" description="Protein kinase" evidence="10">
    <location>
        <begin position="657"/>
        <end position="910"/>
    </location>
</feature>
<dbReference type="SMART" id="SM00382">
    <property type="entry name" value="AAA"/>
    <property type="match status" value="1"/>
</dbReference>
<dbReference type="SUPFAM" id="SSF52540">
    <property type="entry name" value="P-loop containing nucleoside triphosphate hydrolases"/>
    <property type="match status" value="1"/>
</dbReference>